<evidence type="ECO:0000313" key="3">
    <source>
        <dbReference type="Proteomes" id="UP001218218"/>
    </source>
</evidence>
<organism evidence="2 3">
    <name type="scientific">Mycena albidolilacea</name>
    <dbReference type="NCBI Taxonomy" id="1033008"/>
    <lineage>
        <taxon>Eukaryota</taxon>
        <taxon>Fungi</taxon>
        <taxon>Dikarya</taxon>
        <taxon>Basidiomycota</taxon>
        <taxon>Agaricomycotina</taxon>
        <taxon>Agaricomycetes</taxon>
        <taxon>Agaricomycetidae</taxon>
        <taxon>Agaricales</taxon>
        <taxon>Marasmiineae</taxon>
        <taxon>Mycenaceae</taxon>
        <taxon>Mycena</taxon>
    </lineage>
</organism>
<feature type="region of interest" description="Disordered" evidence="1">
    <location>
        <begin position="84"/>
        <end position="103"/>
    </location>
</feature>
<protein>
    <submittedName>
        <fullName evidence="2">Uncharacterized protein</fullName>
    </submittedName>
</protein>
<evidence type="ECO:0000256" key="1">
    <source>
        <dbReference type="SAM" id="MobiDB-lite"/>
    </source>
</evidence>
<dbReference type="AlphaFoldDB" id="A0AAD6Z049"/>
<dbReference type="Proteomes" id="UP001218218">
    <property type="component" value="Unassembled WGS sequence"/>
</dbReference>
<sequence>MDYSTRHLLPATTYEVPHFSTSTGLPPCHPTHRSVAKNPAAGHAIQSPPSSQHGEGKSCFPSTQSAANEPKRLREHNAQLEHTVEANGLQSHPSRSTRTSKLCTKQDARHCRSVFGRAEASKTHTLLSQSNRVSLKPKTATSSEFEALGVPLNRLGMLGSSGDIFLMLECMMLRNNGDKVMILARYVQVPLQLALKTWILFCSKCPRPIWVTLTTA</sequence>
<proteinExistence type="predicted"/>
<comment type="caution">
    <text evidence="2">The sequence shown here is derived from an EMBL/GenBank/DDBJ whole genome shotgun (WGS) entry which is preliminary data.</text>
</comment>
<accession>A0AAD6Z049</accession>
<gene>
    <name evidence="2" type="ORF">DFH08DRAFT_826429</name>
</gene>
<name>A0AAD6Z049_9AGAR</name>
<keyword evidence="3" id="KW-1185">Reference proteome</keyword>
<reference evidence="2" key="1">
    <citation type="submission" date="2023-03" db="EMBL/GenBank/DDBJ databases">
        <title>Massive genome expansion in bonnet fungi (Mycena s.s.) driven by repeated elements and novel gene families across ecological guilds.</title>
        <authorList>
            <consortium name="Lawrence Berkeley National Laboratory"/>
            <person name="Harder C.B."/>
            <person name="Miyauchi S."/>
            <person name="Viragh M."/>
            <person name="Kuo A."/>
            <person name="Thoen E."/>
            <person name="Andreopoulos B."/>
            <person name="Lu D."/>
            <person name="Skrede I."/>
            <person name="Drula E."/>
            <person name="Henrissat B."/>
            <person name="Morin E."/>
            <person name="Kohler A."/>
            <person name="Barry K."/>
            <person name="LaButti K."/>
            <person name="Morin E."/>
            <person name="Salamov A."/>
            <person name="Lipzen A."/>
            <person name="Mereny Z."/>
            <person name="Hegedus B."/>
            <person name="Baldrian P."/>
            <person name="Stursova M."/>
            <person name="Weitz H."/>
            <person name="Taylor A."/>
            <person name="Grigoriev I.V."/>
            <person name="Nagy L.G."/>
            <person name="Martin F."/>
            <person name="Kauserud H."/>
        </authorList>
    </citation>
    <scope>NUCLEOTIDE SEQUENCE</scope>
    <source>
        <strain evidence="2">CBHHK002</strain>
    </source>
</reference>
<dbReference type="EMBL" id="JARIHO010000113">
    <property type="protein sequence ID" value="KAJ7302686.1"/>
    <property type="molecule type" value="Genomic_DNA"/>
</dbReference>
<feature type="region of interest" description="Disordered" evidence="1">
    <location>
        <begin position="17"/>
        <end position="69"/>
    </location>
</feature>
<feature type="compositionally biased region" description="Polar residues" evidence="1">
    <location>
        <begin position="88"/>
        <end position="103"/>
    </location>
</feature>
<evidence type="ECO:0000313" key="2">
    <source>
        <dbReference type="EMBL" id="KAJ7302686.1"/>
    </source>
</evidence>